<keyword evidence="2" id="KW-1185">Reference proteome</keyword>
<name>A0AB36FN97_ALTMA</name>
<evidence type="ECO:0000313" key="2">
    <source>
        <dbReference type="Proteomes" id="UP000095392"/>
    </source>
</evidence>
<sequence length="172" mass="20208">MPITTIKEDDWIDSFIDLVREQSEEVELYIDPTDHKHHVIIVPSARTSFVQAEREWVNKINAQIKLRPPNLWLCAEEDGWHLGKGKPKAQPWERQTSLGMFKGGVDFSDRKQYYLASLPYLAVLDEHNWNPYMDDFIEQWDVVQKRLSDHETAVIECKCTNLLYKTAKTVYL</sequence>
<comment type="caution">
    <text evidence="1">The sequence shown here is derived from an EMBL/GenBank/DDBJ whole genome shotgun (WGS) entry which is preliminary data.</text>
</comment>
<accession>A0AB36FN97</accession>
<evidence type="ECO:0000313" key="1">
    <source>
        <dbReference type="EMBL" id="OES24786.1"/>
    </source>
</evidence>
<proteinExistence type="predicted"/>
<dbReference type="AlphaFoldDB" id="A0AB36FN97"/>
<protein>
    <submittedName>
        <fullName evidence="1">Uncharacterized protein</fullName>
    </submittedName>
</protein>
<dbReference type="Proteomes" id="UP000095392">
    <property type="component" value="Unassembled WGS sequence"/>
</dbReference>
<gene>
    <name evidence="1" type="ORF">BFV95_4545</name>
</gene>
<organism evidence="1 2">
    <name type="scientific">Alteromonas macleodii</name>
    <name type="common">Pseudoalteromonas macleodii</name>
    <dbReference type="NCBI Taxonomy" id="28108"/>
    <lineage>
        <taxon>Bacteria</taxon>
        <taxon>Pseudomonadati</taxon>
        <taxon>Pseudomonadota</taxon>
        <taxon>Gammaproteobacteria</taxon>
        <taxon>Alteromonadales</taxon>
        <taxon>Alteromonadaceae</taxon>
        <taxon>Alteromonas/Salinimonas group</taxon>
        <taxon>Alteromonas</taxon>
    </lineage>
</organism>
<dbReference type="RefSeq" id="WP_069945298.1">
    <property type="nucleotide sequence ID" value="NZ_MIPW01000063.1"/>
</dbReference>
<dbReference type="EMBL" id="MIPY01000058">
    <property type="protein sequence ID" value="OES24786.1"/>
    <property type="molecule type" value="Genomic_DNA"/>
</dbReference>
<reference evidence="1 2" key="1">
    <citation type="submission" date="2016-09" db="EMBL/GenBank/DDBJ databases">
        <title>Draft Genome Sequence of four Alteromonas macleodii strains isolated from copper coupons and grown long-term at elevated copper levels.</title>
        <authorList>
            <person name="Cusick K."/>
            <person name="Dale J."/>
            <person name="Little B."/>
            <person name="Biffinger J."/>
        </authorList>
    </citation>
    <scope>NUCLEOTIDE SEQUENCE [LARGE SCALE GENOMIC DNA]</scope>
    <source>
        <strain evidence="1 2">KCP01</strain>
    </source>
</reference>